<dbReference type="PANTHER" id="PTHR10185:SF26">
    <property type="entry name" value="PHOSPHOLIPASE D FAMILY, MEMBER 7"/>
    <property type="match status" value="1"/>
</dbReference>
<dbReference type="InterPro" id="IPR001736">
    <property type="entry name" value="PLipase_D/transphosphatidylase"/>
</dbReference>
<gene>
    <name evidence="5" type="primary">pld7</name>
</gene>
<keyword evidence="4" id="KW-1185">Reference proteome</keyword>
<feature type="compositionally biased region" description="Low complexity" evidence="2">
    <location>
        <begin position="338"/>
        <end position="347"/>
    </location>
</feature>
<keyword evidence="5" id="KW-0269">Exonuclease</keyword>
<dbReference type="Pfam" id="PF00614">
    <property type="entry name" value="PLDc"/>
    <property type="match status" value="1"/>
</dbReference>
<dbReference type="GO" id="GO:0004527">
    <property type="term" value="F:exonuclease activity"/>
    <property type="evidence" value="ECO:0007669"/>
    <property type="project" value="UniProtKB-KW"/>
</dbReference>
<dbReference type="InterPro" id="IPR032803">
    <property type="entry name" value="PLDc_3"/>
</dbReference>
<sequence length="824" mass="91081">MGRKSYFGPEISLRRSARIRTLWALPEESEKTTKPESMQATSEEDEEARKAVKQHASRIPTFHSSVARKKPGHSLESLSSSQIRQEASSLPNQSKDKVSHGGDMSKTKSLSGRETALPLPSVRLPEMISDAYAFGDHADPVTSSPHVPGLSTSSEDSPEQGVSEQLQRPSLRSDPGSTDQPDSVPQSTSKPPCSDQDATSEDTLELSDVDFEDQNETQGTYSISDEENHFTLKEENESFGEEECPEEQLSLNQTECPIQGKVDHENLNMEEKCTTEGEKLKFVSSELVKTEEPLVEHSSQEDAKSGLDTNTKMSKDSKAVSKKLLQSPHEDREEVDESNLSSYQSTQSSSSSAKSFALLCLLPTTLLLLGGLGQHIWLYGIPKSTSHLLAQLELHWLEGFWMPQEYCSTDCRFSLVESIPEGLIYPPGSPLLPSISQTWKDVLDKANKSVDIAAFYLTLRDNGMGLTEPSANEGRQVFAKLMQLEPKGVKLRLAVNSPQSYPMDTEELSSAGAEVRPVDLQSVTGGIIHTKLWVVDKKHLYIGSANMDWRALTQVKEVGVLVENCSCLAQDAARIFGIYWDIGDRKKGSLPPHWPGRFSALFSANHPLVVNVNGVPARIYLSSAPAPLSAQGRSDDLTTILSVIADARKFVYISVMDYLPLSQYSDPVRFWPPIDTAIREAACARGVEVNILVSCWNHSPRSMFIFLESLSVLRQPPLQCRIAVRVFQVPSTTAQQEIPFARVNHAKYMVTDRVVYIGTSNWSEGYFTQTAGVGLVVNQTGSEASQEQKTVQSELQGIFERDWKSTFAGNLSPEHVEQCGRHKA</sequence>
<organism evidence="4 5">
    <name type="scientific">Clupea harengus</name>
    <name type="common">Atlantic herring</name>
    <dbReference type="NCBI Taxonomy" id="7950"/>
    <lineage>
        <taxon>Eukaryota</taxon>
        <taxon>Metazoa</taxon>
        <taxon>Chordata</taxon>
        <taxon>Craniata</taxon>
        <taxon>Vertebrata</taxon>
        <taxon>Euteleostomi</taxon>
        <taxon>Actinopterygii</taxon>
        <taxon>Neopterygii</taxon>
        <taxon>Teleostei</taxon>
        <taxon>Clupei</taxon>
        <taxon>Clupeiformes</taxon>
        <taxon>Clupeoidei</taxon>
        <taxon>Clupeidae</taxon>
        <taxon>Clupea</taxon>
    </lineage>
</organism>
<keyword evidence="5" id="KW-0540">Nuclease</keyword>
<evidence type="ECO:0000256" key="2">
    <source>
        <dbReference type="SAM" id="MobiDB-lite"/>
    </source>
</evidence>
<accession>A0A6P3WF47</accession>
<evidence type="ECO:0000313" key="4">
    <source>
        <dbReference type="Proteomes" id="UP000515152"/>
    </source>
</evidence>
<feature type="domain" description="PLD phosphodiesterase" evidence="3">
    <location>
        <begin position="524"/>
        <end position="551"/>
    </location>
</feature>
<dbReference type="InterPro" id="IPR050874">
    <property type="entry name" value="Diverse_PLD-related"/>
</dbReference>
<evidence type="ECO:0000259" key="3">
    <source>
        <dbReference type="PROSITE" id="PS50035"/>
    </source>
</evidence>
<feature type="region of interest" description="Disordered" evidence="2">
    <location>
        <begin position="135"/>
        <end position="257"/>
    </location>
</feature>
<dbReference type="SUPFAM" id="SSF56024">
    <property type="entry name" value="Phospholipase D/nuclease"/>
    <property type="match status" value="2"/>
</dbReference>
<feature type="region of interest" description="Disordered" evidence="2">
    <location>
        <begin position="21"/>
        <end position="122"/>
    </location>
</feature>
<evidence type="ECO:0000313" key="5">
    <source>
        <dbReference type="RefSeq" id="XP_012697287.2"/>
    </source>
</evidence>
<feature type="compositionally biased region" description="Basic and acidic residues" evidence="2">
    <location>
        <begin position="290"/>
        <end position="305"/>
    </location>
</feature>
<feature type="compositionally biased region" description="Polar residues" evidence="2">
    <location>
        <begin position="76"/>
        <end position="93"/>
    </location>
</feature>
<keyword evidence="5" id="KW-0378">Hydrolase</keyword>
<dbReference type="Gene3D" id="3.30.870.10">
    <property type="entry name" value="Endonuclease Chain A"/>
    <property type="match status" value="2"/>
</dbReference>
<feature type="compositionally biased region" description="Basic and acidic residues" evidence="2">
    <location>
        <begin position="226"/>
        <end position="236"/>
    </location>
</feature>
<dbReference type="KEGG" id="char:105912828"/>
<protein>
    <submittedName>
        <fullName evidence="5">5'-3' exonuclease PLD4 isoform X1</fullName>
    </submittedName>
</protein>
<name>A0A6P3WF47_CLUHA</name>
<feature type="compositionally biased region" description="Acidic residues" evidence="2">
    <location>
        <begin position="198"/>
        <end position="215"/>
    </location>
</feature>
<dbReference type="PROSITE" id="PS50035">
    <property type="entry name" value="PLD"/>
    <property type="match status" value="2"/>
</dbReference>
<dbReference type="SMART" id="SM00155">
    <property type="entry name" value="PLDc"/>
    <property type="match status" value="2"/>
</dbReference>
<comment type="similarity">
    <text evidence="1">Belongs to the phospholipase D family.</text>
</comment>
<dbReference type="OrthoDB" id="1923775at2759"/>
<dbReference type="Pfam" id="PF13918">
    <property type="entry name" value="PLDc_3"/>
    <property type="match status" value="1"/>
</dbReference>
<dbReference type="GeneID" id="105912828"/>
<reference evidence="5" key="1">
    <citation type="submission" date="2025-08" db="UniProtKB">
        <authorList>
            <consortium name="RefSeq"/>
        </authorList>
    </citation>
    <scope>IDENTIFICATION</scope>
</reference>
<dbReference type="CTD" id="558442"/>
<feature type="domain" description="PLD phosphodiesterase" evidence="3">
    <location>
        <begin position="740"/>
        <end position="766"/>
    </location>
</feature>
<dbReference type="RefSeq" id="XP_012697287.2">
    <property type="nucleotide sequence ID" value="XM_012841833.3"/>
</dbReference>
<evidence type="ECO:0000256" key="1">
    <source>
        <dbReference type="ARBA" id="ARBA00008664"/>
    </source>
</evidence>
<dbReference type="AlphaFoldDB" id="A0A6P3WF47"/>
<feature type="compositionally biased region" description="Polar residues" evidence="2">
    <location>
        <begin position="141"/>
        <end position="191"/>
    </location>
</feature>
<proteinExistence type="inferred from homology"/>
<feature type="compositionally biased region" description="Basic and acidic residues" evidence="2">
    <location>
        <begin position="94"/>
        <end position="106"/>
    </location>
</feature>
<feature type="compositionally biased region" description="Acidic residues" evidence="2">
    <location>
        <begin position="237"/>
        <end position="246"/>
    </location>
</feature>
<feature type="region of interest" description="Disordered" evidence="2">
    <location>
        <begin position="290"/>
        <end position="347"/>
    </location>
</feature>
<dbReference type="PANTHER" id="PTHR10185">
    <property type="entry name" value="PHOSPHOLIPASE D - RELATED"/>
    <property type="match status" value="1"/>
</dbReference>
<dbReference type="Proteomes" id="UP000515152">
    <property type="component" value="Chromosome 20"/>
</dbReference>